<evidence type="ECO:0000259" key="2">
    <source>
        <dbReference type="SMART" id="SM00316"/>
    </source>
</evidence>
<keyword evidence="4" id="KW-1185">Reference proteome</keyword>
<dbReference type="Pfam" id="PF17783">
    <property type="entry name" value="WHD_CvfB"/>
    <property type="match status" value="1"/>
</dbReference>
<dbReference type="Pfam" id="PF21543">
    <property type="entry name" value="CvfB_2nd"/>
    <property type="match status" value="1"/>
</dbReference>
<dbReference type="AlphaFoldDB" id="A0A1G7PML3"/>
<dbReference type="Gene3D" id="2.40.50.330">
    <property type="match status" value="1"/>
</dbReference>
<dbReference type="PANTHER" id="PTHR37296">
    <property type="entry name" value="CONSERVED VIRULENCE FACTOR B"/>
    <property type="match status" value="1"/>
</dbReference>
<evidence type="ECO:0000313" key="4">
    <source>
        <dbReference type="Proteomes" id="UP000199708"/>
    </source>
</evidence>
<dbReference type="InterPro" id="IPR048588">
    <property type="entry name" value="CvfB_S1_2nd"/>
</dbReference>
<accession>A0A1G7PML3</accession>
<dbReference type="PIRSF" id="PIRSF012524">
    <property type="entry name" value="YitL_S1"/>
    <property type="match status" value="1"/>
</dbReference>
<dbReference type="Pfam" id="PF21191">
    <property type="entry name" value="CvfB_1st"/>
    <property type="match status" value="1"/>
</dbReference>
<feature type="domain" description="S1 motif" evidence="2">
    <location>
        <begin position="68"/>
        <end position="140"/>
    </location>
</feature>
<dbReference type="InterPro" id="IPR036388">
    <property type="entry name" value="WH-like_DNA-bd_sf"/>
</dbReference>
<dbReference type="InterPro" id="IPR014464">
    <property type="entry name" value="CvfB_fam"/>
</dbReference>
<evidence type="ECO:0000256" key="1">
    <source>
        <dbReference type="PIRNR" id="PIRNR012524"/>
    </source>
</evidence>
<dbReference type="STRING" id="120956.SAMN05421791_101308"/>
<name>A0A1G7PML3_9LACT</name>
<dbReference type="SMART" id="SM00316">
    <property type="entry name" value="S1"/>
    <property type="match status" value="3"/>
</dbReference>
<dbReference type="InterPro" id="IPR048587">
    <property type="entry name" value="CvfB_S1_3rd"/>
</dbReference>
<dbReference type="PANTHER" id="PTHR37296:SF1">
    <property type="entry name" value="CONSERVED VIRULENCE FACTOR B"/>
    <property type="match status" value="1"/>
</dbReference>
<organism evidence="3 4">
    <name type="scientific">Facklamia miroungae</name>
    <dbReference type="NCBI Taxonomy" id="120956"/>
    <lineage>
        <taxon>Bacteria</taxon>
        <taxon>Bacillati</taxon>
        <taxon>Bacillota</taxon>
        <taxon>Bacilli</taxon>
        <taxon>Lactobacillales</taxon>
        <taxon>Aerococcaceae</taxon>
        <taxon>Facklamia</taxon>
    </lineage>
</organism>
<dbReference type="InterPro" id="IPR039566">
    <property type="entry name" value="CvfB_S1_st"/>
</dbReference>
<dbReference type="RefSeq" id="WP_090289005.1">
    <property type="nucleotide sequence ID" value="NZ_FNCK01000001.1"/>
</dbReference>
<dbReference type="OrthoDB" id="9801597at2"/>
<dbReference type="InterPro" id="IPR003029">
    <property type="entry name" value="S1_domain"/>
</dbReference>
<dbReference type="EMBL" id="FNCK01000001">
    <property type="protein sequence ID" value="SDF87477.1"/>
    <property type="molecule type" value="Genomic_DNA"/>
</dbReference>
<dbReference type="InterPro" id="IPR040764">
    <property type="entry name" value="CvfB_WH"/>
</dbReference>
<sequence>MKLGRIETCKISDENEKSYFAQIEGTTFRLDKDQIQENTFQIGDEVTGILYEDMNHEARIQMDLPKVRKGHYNWGTVTQVRKDLGVFVDIGLYQKDIVVSLDHLPDDKKEWPQKGDRLYLTMSVDDKNRFWGELATFEQIANLFIKAPERLMNQDIEVTIFQLKLVGALAISEENFRAFIHESEWVLPPRLGQKIKARVIKVQSDGSLNLSLKPRAHEAISDDATMIIRLLEKTNDHFLPYHDKSDPEVIKREFGISKGQFKRAVGALMKNKQIRQEANKGIYLLDSKNE</sequence>
<dbReference type="Pfam" id="PF13509">
    <property type="entry name" value="S1_2"/>
    <property type="match status" value="1"/>
</dbReference>
<gene>
    <name evidence="3" type="ORF">SAMN05421791_101308</name>
</gene>
<dbReference type="Proteomes" id="UP000199708">
    <property type="component" value="Unassembled WGS sequence"/>
</dbReference>
<dbReference type="Gene3D" id="2.40.50.140">
    <property type="entry name" value="Nucleic acid-binding proteins"/>
    <property type="match status" value="2"/>
</dbReference>
<dbReference type="InterPro" id="IPR012340">
    <property type="entry name" value="NA-bd_OB-fold"/>
</dbReference>
<reference evidence="3 4" key="1">
    <citation type="submission" date="2016-10" db="EMBL/GenBank/DDBJ databases">
        <authorList>
            <person name="de Groot N.N."/>
        </authorList>
    </citation>
    <scope>NUCLEOTIDE SEQUENCE [LARGE SCALE GENOMIC DNA]</scope>
    <source>
        <strain evidence="3 4">ATCC BAA-466</strain>
    </source>
</reference>
<feature type="domain" description="S1 motif" evidence="2">
    <location>
        <begin position="151"/>
        <end position="213"/>
    </location>
</feature>
<feature type="domain" description="S1 motif" evidence="2">
    <location>
        <begin position="2"/>
        <end position="65"/>
    </location>
</feature>
<protein>
    <recommendedName>
        <fullName evidence="2">S1 motif domain-containing protein</fullName>
    </recommendedName>
</protein>
<proteinExistence type="inferred from homology"/>
<dbReference type="Gene3D" id="1.10.10.10">
    <property type="entry name" value="Winged helix-like DNA-binding domain superfamily/Winged helix DNA-binding domain"/>
    <property type="match status" value="1"/>
</dbReference>
<dbReference type="GO" id="GO:0003676">
    <property type="term" value="F:nucleic acid binding"/>
    <property type="evidence" value="ECO:0007669"/>
    <property type="project" value="InterPro"/>
</dbReference>
<evidence type="ECO:0000313" key="3">
    <source>
        <dbReference type="EMBL" id="SDF87477.1"/>
    </source>
</evidence>
<comment type="similarity">
    <text evidence="1">Belongs to the CvfB family.</text>
</comment>